<feature type="domain" description="Phasin" evidence="1">
    <location>
        <begin position="7"/>
        <end position="103"/>
    </location>
</feature>
<organism evidence="2 3">
    <name type="scientific">Aureimonas endophytica</name>
    <dbReference type="NCBI Taxonomy" id="2027858"/>
    <lineage>
        <taxon>Bacteria</taxon>
        <taxon>Pseudomonadati</taxon>
        <taxon>Pseudomonadota</taxon>
        <taxon>Alphaproteobacteria</taxon>
        <taxon>Hyphomicrobiales</taxon>
        <taxon>Aurantimonadaceae</taxon>
        <taxon>Aureimonas</taxon>
    </lineage>
</organism>
<gene>
    <name evidence="2" type="ORF">GCM10011390_05410</name>
</gene>
<reference evidence="2" key="2">
    <citation type="submission" date="2020-09" db="EMBL/GenBank/DDBJ databases">
        <authorList>
            <person name="Sun Q."/>
            <person name="Zhou Y."/>
        </authorList>
    </citation>
    <scope>NUCLEOTIDE SEQUENCE</scope>
    <source>
        <strain evidence="2">CGMCC 1.15367</strain>
    </source>
</reference>
<sequence>MSNLDDASNVGKESLDGAMRSFSAMTKGFQQIAAETTEFTKRSYEQSARMFEQLAQSRSFEKAVEIQNDYAKSAYQDWLAQATKMSELYGSIAKEVYKPFESSMMSAANFGQSLAKQAA</sequence>
<dbReference type="InterPro" id="IPR018968">
    <property type="entry name" value="Phasin"/>
</dbReference>
<proteinExistence type="predicted"/>
<dbReference type="Proteomes" id="UP000644699">
    <property type="component" value="Unassembled WGS sequence"/>
</dbReference>
<reference evidence="2" key="1">
    <citation type="journal article" date="2014" name="Int. J. Syst. Evol. Microbiol.">
        <title>Complete genome sequence of Corynebacterium casei LMG S-19264T (=DSM 44701T), isolated from a smear-ripened cheese.</title>
        <authorList>
            <consortium name="US DOE Joint Genome Institute (JGI-PGF)"/>
            <person name="Walter F."/>
            <person name="Albersmeier A."/>
            <person name="Kalinowski J."/>
            <person name="Ruckert C."/>
        </authorList>
    </citation>
    <scope>NUCLEOTIDE SEQUENCE</scope>
    <source>
        <strain evidence="2">CGMCC 1.15367</strain>
    </source>
</reference>
<dbReference type="RefSeq" id="WP_188906669.1">
    <property type="nucleotide sequence ID" value="NZ_BMIQ01000001.1"/>
</dbReference>
<evidence type="ECO:0000313" key="3">
    <source>
        <dbReference type="Proteomes" id="UP000644699"/>
    </source>
</evidence>
<evidence type="ECO:0000313" key="2">
    <source>
        <dbReference type="EMBL" id="GGD89503.1"/>
    </source>
</evidence>
<dbReference type="Pfam" id="PF09361">
    <property type="entry name" value="Phasin_2"/>
    <property type="match status" value="1"/>
</dbReference>
<name>A0A916ZEB6_9HYPH</name>
<dbReference type="EMBL" id="BMIQ01000001">
    <property type="protein sequence ID" value="GGD89503.1"/>
    <property type="molecule type" value="Genomic_DNA"/>
</dbReference>
<comment type="caution">
    <text evidence="2">The sequence shown here is derived from an EMBL/GenBank/DDBJ whole genome shotgun (WGS) entry which is preliminary data.</text>
</comment>
<accession>A0A916ZEB6</accession>
<evidence type="ECO:0000259" key="1">
    <source>
        <dbReference type="Pfam" id="PF09361"/>
    </source>
</evidence>
<keyword evidence="3" id="KW-1185">Reference proteome</keyword>
<protein>
    <recommendedName>
        <fullName evidence="1">Phasin domain-containing protein</fullName>
    </recommendedName>
</protein>
<dbReference type="AlphaFoldDB" id="A0A916ZEB6"/>